<dbReference type="FunFam" id="3.40.50.80:FF:000030">
    <property type="entry name" value="NADPH-dependent diflavin oxidoreductase 1"/>
    <property type="match status" value="1"/>
</dbReference>
<reference evidence="15" key="1">
    <citation type="submission" date="2012-12" db="EMBL/GenBank/DDBJ databases">
        <authorList>
            <person name="Hellsten U."/>
            <person name="Grimwood J."/>
            <person name="Chapman J.A."/>
            <person name="Shapiro H."/>
            <person name="Aerts A."/>
            <person name="Otillar R.P."/>
            <person name="Terry A.Y."/>
            <person name="Boore J.L."/>
            <person name="Simakov O."/>
            <person name="Marletaz F."/>
            <person name="Cho S.-J."/>
            <person name="Edsinger-Gonzales E."/>
            <person name="Havlak P."/>
            <person name="Kuo D.-H."/>
            <person name="Larsson T."/>
            <person name="Lv J."/>
            <person name="Arendt D."/>
            <person name="Savage R."/>
            <person name="Osoegawa K."/>
            <person name="de Jong P."/>
            <person name="Lindberg D.R."/>
            <person name="Seaver E.C."/>
            <person name="Weisblat D.A."/>
            <person name="Putnam N.H."/>
            <person name="Grigoriev I.V."/>
            <person name="Rokhsar D.S."/>
        </authorList>
    </citation>
    <scope>NUCLEOTIDE SEQUENCE</scope>
</reference>
<dbReference type="Pfam" id="PF00667">
    <property type="entry name" value="FAD_binding_1"/>
    <property type="match status" value="1"/>
</dbReference>
<dbReference type="Pfam" id="PF00175">
    <property type="entry name" value="NAD_binding_1"/>
    <property type="match status" value="1"/>
</dbReference>
<dbReference type="EMBL" id="KB096080">
    <property type="protein sequence ID" value="ESO08448.1"/>
    <property type="molecule type" value="Genomic_DNA"/>
</dbReference>
<dbReference type="STRING" id="6412.T1G1Y7"/>
<dbReference type="RefSeq" id="XP_009013378.1">
    <property type="nucleotide sequence ID" value="XM_009015130.1"/>
</dbReference>
<dbReference type="InterPro" id="IPR029039">
    <property type="entry name" value="Flavoprotein-like_sf"/>
</dbReference>
<dbReference type="InParanoid" id="T1G1Y7"/>
<dbReference type="EnsemblMetazoa" id="HelroT74964">
    <property type="protein sequence ID" value="HelroP74964"/>
    <property type="gene ID" value="HelroG74964"/>
</dbReference>
<keyword evidence="4" id="KW-0963">Cytoplasm</keyword>
<comment type="catalytic activity">
    <reaction evidence="10">
        <text>2 oxidized [2Fe-2S]-[protein] + NADPH = 2 reduced [2Fe-2S]-[protein] + NADP(+) + H(+)</text>
        <dbReference type="Rhea" id="RHEA:67716"/>
        <dbReference type="Rhea" id="RHEA-COMP:17327"/>
        <dbReference type="Rhea" id="RHEA-COMP:17328"/>
        <dbReference type="ChEBI" id="CHEBI:15378"/>
        <dbReference type="ChEBI" id="CHEBI:33737"/>
        <dbReference type="ChEBI" id="CHEBI:33738"/>
        <dbReference type="ChEBI" id="CHEBI:57783"/>
        <dbReference type="ChEBI" id="CHEBI:58349"/>
    </reaction>
    <physiologicalReaction direction="left-to-right" evidence="10">
        <dbReference type="Rhea" id="RHEA:67717"/>
    </physiologicalReaction>
</comment>
<dbReference type="GO" id="GO:0016651">
    <property type="term" value="F:oxidoreductase activity, acting on NAD(P)H"/>
    <property type="evidence" value="ECO:0007669"/>
    <property type="project" value="UniProtKB-ARBA"/>
</dbReference>
<dbReference type="OrthoDB" id="1856718at2759"/>
<dbReference type="InterPro" id="IPR039261">
    <property type="entry name" value="FNR_nucleotide-bd"/>
</dbReference>
<dbReference type="InterPro" id="IPR023173">
    <property type="entry name" value="NADPH_Cyt_P450_Rdtase_alpha"/>
</dbReference>
<dbReference type="Gene3D" id="3.40.50.80">
    <property type="entry name" value="Nucleotide-binding domain of ferredoxin-NADP reductase (FNR) module"/>
    <property type="match status" value="1"/>
</dbReference>
<evidence type="ECO:0000256" key="4">
    <source>
        <dbReference type="ARBA" id="ARBA00022490"/>
    </source>
</evidence>
<comment type="cofactor">
    <cofactor evidence="1">
        <name>FMN</name>
        <dbReference type="ChEBI" id="CHEBI:58210"/>
    </cofactor>
</comment>
<dbReference type="Gene3D" id="3.40.50.360">
    <property type="match status" value="1"/>
</dbReference>
<dbReference type="eggNOG" id="KOG1159">
    <property type="taxonomic scope" value="Eukaryota"/>
</dbReference>
<dbReference type="EMBL" id="AMQM01003257">
    <property type="status" value="NOT_ANNOTATED_CDS"/>
    <property type="molecule type" value="Genomic_DNA"/>
</dbReference>
<evidence type="ECO:0000256" key="5">
    <source>
        <dbReference type="ARBA" id="ARBA00022630"/>
    </source>
</evidence>
<dbReference type="AlphaFoldDB" id="T1G1Y7"/>
<evidence type="ECO:0000256" key="3">
    <source>
        <dbReference type="ARBA" id="ARBA00004496"/>
    </source>
</evidence>
<keyword evidence="9" id="KW-0560">Oxidoreductase</keyword>
<dbReference type="EMBL" id="AMQM01003256">
    <property type="status" value="NOT_ANNOTATED_CDS"/>
    <property type="molecule type" value="Genomic_DNA"/>
</dbReference>
<dbReference type="PROSITE" id="PS51384">
    <property type="entry name" value="FAD_FR"/>
    <property type="match status" value="1"/>
</dbReference>
<dbReference type="GO" id="GO:0005829">
    <property type="term" value="C:cytosol"/>
    <property type="evidence" value="ECO:0000318"/>
    <property type="project" value="GO_Central"/>
</dbReference>
<keyword evidence="8" id="KW-0521">NADP</keyword>
<keyword evidence="7" id="KW-0274">FAD</keyword>
<dbReference type="InterPro" id="IPR001094">
    <property type="entry name" value="Flavdoxin-like"/>
</dbReference>
<feature type="domain" description="Flavodoxin-like" evidence="11">
    <location>
        <begin position="1"/>
        <end position="104"/>
    </location>
</feature>
<evidence type="ECO:0000256" key="9">
    <source>
        <dbReference type="ARBA" id="ARBA00023002"/>
    </source>
</evidence>
<accession>T1G1Y7</accession>
<dbReference type="FunFam" id="1.20.990.10:FF:000008">
    <property type="entry name" value="NADPH-dependent diflavin oxidoreductase 1"/>
    <property type="match status" value="1"/>
</dbReference>
<dbReference type="InterPro" id="IPR001433">
    <property type="entry name" value="OxRdtase_FAD/NAD-bd"/>
</dbReference>
<dbReference type="InterPro" id="IPR003097">
    <property type="entry name" value="CysJ-like_FAD-binding"/>
</dbReference>
<name>T1G1Y7_HELRO</name>
<evidence type="ECO:0000313" key="13">
    <source>
        <dbReference type="EMBL" id="ESO08448.1"/>
    </source>
</evidence>
<dbReference type="GO" id="GO:0016226">
    <property type="term" value="P:iron-sulfur cluster assembly"/>
    <property type="evidence" value="ECO:0007669"/>
    <property type="project" value="UniProtKB-ARBA"/>
</dbReference>
<evidence type="ECO:0000259" key="12">
    <source>
        <dbReference type="PROSITE" id="PS51384"/>
    </source>
</evidence>
<dbReference type="PROSITE" id="PS50902">
    <property type="entry name" value="FLAVODOXIN_LIKE"/>
    <property type="match status" value="1"/>
</dbReference>
<dbReference type="PANTHER" id="PTHR19384:SF10">
    <property type="entry name" value="NADPH-DEPENDENT DIFLAVIN OXIDOREDUCTASE 1"/>
    <property type="match status" value="1"/>
</dbReference>
<evidence type="ECO:0000313" key="14">
    <source>
        <dbReference type="EnsemblMetazoa" id="HelroP74964"/>
    </source>
</evidence>
<evidence type="ECO:0000256" key="10">
    <source>
        <dbReference type="ARBA" id="ARBA00052174"/>
    </source>
</evidence>
<dbReference type="Gene3D" id="1.20.990.10">
    <property type="entry name" value="NADPH-cytochrome p450 Reductase, Chain A, domain 3"/>
    <property type="match status" value="1"/>
</dbReference>
<evidence type="ECO:0000256" key="7">
    <source>
        <dbReference type="ARBA" id="ARBA00022827"/>
    </source>
</evidence>
<dbReference type="Proteomes" id="UP000015101">
    <property type="component" value="Unassembled WGS sequence"/>
</dbReference>
<dbReference type="KEGG" id="hro:HELRODRAFT_74964"/>
<dbReference type="HOGENOM" id="CLU_001570_17_6_1"/>
<dbReference type="PANTHER" id="PTHR19384">
    <property type="entry name" value="NITRIC OXIDE SYNTHASE-RELATED"/>
    <property type="match status" value="1"/>
</dbReference>
<dbReference type="InterPro" id="IPR008254">
    <property type="entry name" value="Flavodoxin/NO_synth"/>
</dbReference>
<evidence type="ECO:0000256" key="6">
    <source>
        <dbReference type="ARBA" id="ARBA00022643"/>
    </source>
</evidence>
<dbReference type="CTD" id="20215085"/>
<dbReference type="GO" id="GO:0010181">
    <property type="term" value="F:FMN binding"/>
    <property type="evidence" value="ECO:0000318"/>
    <property type="project" value="GO_Central"/>
</dbReference>
<evidence type="ECO:0000313" key="15">
    <source>
        <dbReference type="Proteomes" id="UP000015101"/>
    </source>
</evidence>
<proteinExistence type="predicted"/>
<keyword evidence="5" id="KW-0285">Flavoprotein</keyword>
<dbReference type="PRINTS" id="PR00371">
    <property type="entry name" value="FPNCR"/>
</dbReference>
<dbReference type="Pfam" id="PF00258">
    <property type="entry name" value="Flavodoxin_1"/>
    <property type="match status" value="1"/>
</dbReference>
<evidence type="ECO:0000256" key="1">
    <source>
        <dbReference type="ARBA" id="ARBA00001917"/>
    </source>
</evidence>
<organism evidence="14 15">
    <name type="scientific">Helobdella robusta</name>
    <name type="common">Californian leech</name>
    <dbReference type="NCBI Taxonomy" id="6412"/>
    <lineage>
        <taxon>Eukaryota</taxon>
        <taxon>Metazoa</taxon>
        <taxon>Spiralia</taxon>
        <taxon>Lophotrochozoa</taxon>
        <taxon>Annelida</taxon>
        <taxon>Clitellata</taxon>
        <taxon>Hirudinea</taxon>
        <taxon>Rhynchobdellida</taxon>
        <taxon>Glossiphoniidae</taxon>
        <taxon>Helobdella</taxon>
    </lineage>
</organism>
<dbReference type="OMA" id="DIMSIPR"/>
<dbReference type="SUPFAM" id="SSF63380">
    <property type="entry name" value="Riboflavin synthase domain-like"/>
    <property type="match status" value="1"/>
</dbReference>
<dbReference type="FunCoup" id="T1G1Y7">
    <property type="interactions" value="1294"/>
</dbReference>
<comment type="cofactor">
    <cofactor evidence="2">
        <name>FAD</name>
        <dbReference type="ChEBI" id="CHEBI:57692"/>
    </cofactor>
</comment>
<dbReference type="GO" id="GO:0016491">
    <property type="term" value="F:oxidoreductase activity"/>
    <property type="evidence" value="ECO:0000318"/>
    <property type="project" value="GO_Central"/>
</dbReference>
<reference evidence="14" key="3">
    <citation type="submission" date="2015-06" db="UniProtKB">
        <authorList>
            <consortium name="EnsemblMetazoa"/>
        </authorList>
    </citation>
    <scope>IDENTIFICATION</scope>
</reference>
<gene>
    <name evidence="14" type="primary">20215085</name>
    <name evidence="13" type="ORF">HELRODRAFT_74964</name>
</gene>
<keyword evidence="6" id="KW-0288">FMN</keyword>
<dbReference type="SUPFAM" id="SSF52343">
    <property type="entry name" value="Ferredoxin reductase-like, C-terminal NADP-linked domain"/>
    <property type="match status" value="1"/>
</dbReference>
<dbReference type="PRINTS" id="PR00369">
    <property type="entry name" value="FLAVODOXIN"/>
</dbReference>
<sequence length="553" mass="63553">DLITEQFVVFVVSTTGQGEPPKNMKNFWKFIWRKVLPADCLVNVLYVVIALGDSSYQKYNMVGKKLYRRLKQLGATAFMGCCLGDDQHPHGYNGTLDPWLTNFWSEYLKRFPMKEGLDIIANSVLLPTRFQLKFVSTMPTTLSIPQRNSGPAQHEEQGMPEMNRGMFFALVKSNFRLTSPDHWQDVRLITLQSIHAEFKYKPGDVCMIQPSNSDENVKRFLQIMDLDPQTFFQWTARDCGSSEELGLPQPCSIDWLVRHHLDITSIPKSYFWEVLAGFSLEGKNRSQNKLQEFCSLEGQEELFSYCNRPRRNILEVLTDFPCTRKHLSLSHILDIIPAIKARAFSISSAPSNSLKELELVVAVVEYKTKLKELRKGLCSNYLAAKNSGNVIQLSIVDGTFVAPPSHRPLIMIGPGTGCSIFRSYIGERVAEHVMDNYLFFGCRYKKRDYLFKDEWEKLVKDKCLHLFLAFSRDQADKVYVQHVLKNNGLLLWNLIDIRGASILLSGNSRNMPNSVHDAFVEIFKLYGRLSEAQALSYMEHLCKEFRYQLETWS</sequence>
<dbReference type="InterPro" id="IPR001709">
    <property type="entry name" value="Flavoprot_Pyr_Nucl_cyt_Rdtase"/>
</dbReference>
<dbReference type="SUPFAM" id="SSF52218">
    <property type="entry name" value="Flavoproteins"/>
    <property type="match status" value="1"/>
</dbReference>
<dbReference type="GO" id="GO:0050660">
    <property type="term" value="F:flavin adenine dinucleotide binding"/>
    <property type="evidence" value="ECO:0000318"/>
    <property type="project" value="GO_Central"/>
</dbReference>
<evidence type="ECO:0000256" key="8">
    <source>
        <dbReference type="ARBA" id="ARBA00022857"/>
    </source>
</evidence>
<evidence type="ECO:0008006" key="16">
    <source>
        <dbReference type="Google" id="ProtNLM"/>
    </source>
</evidence>
<dbReference type="GeneID" id="20215085"/>
<dbReference type="InterPro" id="IPR017938">
    <property type="entry name" value="Riboflavin_synthase-like_b-brl"/>
</dbReference>
<dbReference type="Gene3D" id="2.40.30.10">
    <property type="entry name" value="Translation factors"/>
    <property type="match status" value="1"/>
</dbReference>
<keyword evidence="15" id="KW-1185">Reference proteome</keyword>
<feature type="domain" description="FAD-binding FR-type" evidence="12">
    <location>
        <begin position="164"/>
        <end position="403"/>
    </location>
</feature>
<reference evidence="13 15" key="2">
    <citation type="journal article" date="2013" name="Nature">
        <title>Insights into bilaterian evolution from three spiralian genomes.</title>
        <authorList>
            <person name="Simakov O."/>
            <person name="Marletaz F."/>
            <person name="Cho S.J."/>
            <person name="Edsinger-Gonzales E."/>
            <person name="Havlak P."/>
            <person name="Hellsten U."/>
            <person name="Kuo D.H."/>
            <person name="Larsson T."/>
            <person name="Lv J."/>
            <person name="Arendt D."/>
            <person name="Savage R."/>
            <person name="Osoegawa K."/>
            <person name="de Jong P."/>
            <person name="Grimwood J."/>
            <person name="Chapman J.A."/>
            <person name="Shapiro H."/>
            <person name="Aerts A."/>
            <person name="Otillar R.P."/>
            <person name="Terry A.Y."/>
            <person name="Boore J.L."/>
            <person name="Grigoriev I.V."/>
            <person name="Lindberg D.R."/>
            <person name="Seaver E.C."/>
            <person name="Weisblat D.A."/>
            <person name="Putnam N.H."/>
            <person name="Rokhsar D.S."/>
        </authorList>
    </citation>
    <scope>NUCLEOTIDE SEQUENCE</scope>
</reference>
<evidence type="ECO:0000259" key="11">
    <source>
        <dbReference type="PROSITE" id="PS50902"/>
    </source>
</evidence>
<protein>
    <recommendedName>
        <fullName evidence="16">NADPH-dependent diflavin oxidoreductase 1</fullName>
    </recommendedName>
</protein>
<dbReference type="InterPro" id="IPR017927">
    <property type="entry name" value="FAD-bd_FR_type"/>
</dbReference>
<comment type="subcellular location">
    <subcellularLocation>
        <location evidence="3">Cytoplasm</location>
    </subcellularLocation>
</comment>
<evidence type="ECO:0000256" key="2">
    <source>
        <dbReference type="ARBA" id="ARBA00001974"/>
    </source>
</evidence>